<feature type="region of interest" description="Disordered" evidence="4">
    <location>
        <begin position="300"/>
        <end position="337"/>
    </location>
</feature>
<protein>
    <submittedName>
        <fullName evidence="5">RNI-like protein</fullName>
    </submittedName>
</protein>
<dbReference type="GO" id="GO:0005096">
    <property type="term" value="F:GTPase activator activity"/>
    <property type="evidence" value="ECO:0007669"/>
    <property type="project" value="UniProtKB-KW"/>
</dbReference>
<accession>A0AAW0DI22</accession>
<sequence length="478" mass="51552">MGVTKPFPASVPLSSRAYIDRMDAGLTSVAGAQEIISMISSRRIVTKLILGHNELSDNGCIVLFKFLGSAIGRKYQITEISLNSNSIGNRGLLAISDYLQGNTVLKELFLQDNNFSEDPEVFITFIRALNASHLEVLSLTTNRNLSDPFAETFLPILETPHLRELHLSAIGLTPQSGSPLVAYISSPRCRLQTLKCNGNSLGFRAVKSIIRAIERHNFSLLTVELHANHLVGPVSSDNTSEEDGDEETGGPASPDAWKASETQIRRVLFRNSHLKRETEKEAIRLFRYARPLLLCSSKHANAPAPSTSTRCTDCSCSEIPSPNAPEPEPDTPASNRPPVEGIFPFHALPTELQLYTLSFLAPSLSPAQRSRIYNFASSPSTLPRLGLCLPSFSSNSRNTCVLDPASMPFGLNANTMSPGGGCAGGKCAGSKNSVLCHKEKQRGEWLAVVGCSAYDPYREGEGEGVGEAGILPETGGAV</sequence>
<dbReference type="GO" id="GO:0005829">
    <property type="term" value="C:cytosol"/>
    <property type="evidence" value="ECO:0007669"/>
    <property type="project" value="TreeGrafter"/>
</dbReference>
<proteinExistence type="predicted"/>
<evidence type="ECO:0000313" key="5">
    <source>
        <dbReference type="EMBL" id="KAK7050447.1"/>
    </source>
</evidence>
<evidence type="ECO:0000256" key="2">
    <source>
        <dbReference type="ARBA" id="ARBA00022614"/>
    </source>
</evidence>
<dbReference type="EMBL" id="JAWWNJ010000008">
    <property type="protein sequence ID" value="KAK7050447.1"/>
    <property type="molecule type" value="Genomic_DNA"/>
</dbReference>
<feature type="compositionally biased region" description="Acidic residues" evidence="4">
    <location>
        <begin position="239"/>
        <end position="248"/>
    </location>
</feature>
<dbReference type="InterPro" id="IPR027038">
    <property type="entry name" value="RanGap"/>
</dbReference>
<dbReference type="GO" id="GO:0005634">
    <property type="term" value="C:nucleus"/>
    <property type="evidence" value="ECO:0007669"/>
    <property type="project" value="TreeGrafter"/>
</dbReference>
<keyword evidence="6" id="KW-1185">Reference proteome</keyword>
<dbReference type="PANTHER" id="PTHR24113">
    <property type="entry name" value="RAN GTPASE-ACTIVATING PROTEIN 1"/>
    <property type="match status" value="1"/>
</dbReference>
<dbReference type="InterPro" id="IPR032675">
    <property type="entry name" value="LRR_dom_sf"/>
</dbReference>
<dbReference type="SUPFAM" id="SSF52047">
    <property type="entry name" value="RNI-like"/>
    <property type="match status" value="1"/>
</dbReference>
<dbReference type="GO" id="GO:0006913">
    <property type="term" value="P:nucleocytoplasmic transport"/>
    <property type="evidence" value="ECO:0007669"/>
    <property type="project" value="TreeGrafter"/>
</dbReference>
<evidence type="ECO:0000313" key="6">
    <source>
        <dbReference type="Proteomes" id="UP001362999"/>
    </source>
</evidence>
<organism evidence="5 6">
    <name type="scientific">Favolaschia claudopus</name>
    <dbReference type="NCBI Taxonomy" id="2862362"/>
    <lineage>
        <taxon>Eukaryota</taxon>
        <taxon>Fungi</taxon>
        <taxon>Dikarya</taxon>
        <taxon>Basidiomycota</taxon>
        <taxon>Agaricomycotina</taxon>
        <taxon>Agaricomycetes</taxon>
        <taxon>Agaricomycetidae</taxon>
        <taxon>Agaricales</taxon>
        <taxon>Marasmiineae</taxon>
        <taxon>Mycenaceae</taxon>
        <taxon>Favolaschia</taxon>
    </lineage>
</organism>
<dbReference type="Proteomes" id="UP001362999">
    <property type="component" value="Unassembled WGS sequence"/>
</dbReference>
<evidence type="ECO:0000256" key="4">
    <source>
        <dbReference type="SAM" id="MobiDB-lite"/>
    </source>
</evidence>
<evidence type="ECO:0000256" key="3">
    <source>
        <dbReference type="ARBA" id="ARBA00022737"/>
    </source>
</evidence>
<feature type="compositionally biased region" description="Low complexity" evidence="4">
    <location>
        <begin position="306"/>
        <end position="317"/>
    </location>
</feature>
<evidence type="ECO:0000256" key="1">
    <source>
        <dbReference type="ARBA" id="ARBA00022468"/>
    </source>
</evidence>
<dbReference type="Gene3D" id="3.80.10.10">
    <property type="entry name" value="Ribonuclease Inhibitor"/>
    <property type="match status" value="2"/>
</dbReference>
<reference evidence="5 6" key="1">
    <citation type="journal article" date="2024" name="J Genomics">
        <title>Draft genome sequencing and assembly of Favolaschia claudopus CIRM-BRFM 2984 isolated from oak limbs.</title>
        <authorList>
            <person name="Navarro D."/>
            <person name="Drula E."/>
            <person name="Chaduli D."/>
            <person name="Cazenave R."/>
            <person name="Ahrendt S."/>
            <person name="Wang J."/>
            <person name="Lipzen A."/>
            <person name="Daum C."/>
            <person name="Barry K."/>
            <person name="Grigoriev I.V."/>
            <person name="Favel A."/>
            <person name="Rosso M.N."/>
            <person name="Martin F."/>
        </authorList>
    </citation>
    <scope>NUCLEOTIDE SEQUENCE [LARGE SCALE GENOMIC DNA]</scope>
    <source>
        <strain evidence="5 6">CIRM-BRFM 2984</strain>
    </source>
</reference>
<keyword evidence="1" id="KW-0343">GTPase activation</keyword>
<gene>
    <name evidence="5" type="ORF">R3P38DRAFT_2686513</name>
</gene>
<dbReference type="GO" id="GO:0048471">
    <property type="term" value="C:perinuclear region of cytoplasm"/>
    <property type="evidence" value="ECO:0007669"/>
    <property type="project" value="TreeGrafter"/>
</dbReference>
<dbReference type="PANTHER" id="PTHR24113:SF12">
    <property type="entry name" value="RAN GTPASE-ACTIVATING PROTEIN 1"/>
    <property type="match status" value="1"/>
</dbReference>
<dbReference type="GO" id="GO:0031267">
    <property type="term" value="F:small GTPase binding"/>
    <property type="evidence" value="ECO:0007669"/>
    <property type="project" value="TreeGrafter"/>
</dbReference>
<keyword evidence="2" id="KW-0433">Leucine-rich repeat</keyword>
<feature type="region of interest" description="Disordered" evidence="4">
    <location>
        <begin position="232"/>
        <end position="257"/>
    </location>
</feature>
<name>A0AAW0DI22_9AGAR</name>
<keyword evidence="3" id="KW-0677">Repeat</keyword>
<dbReference type="AlphaFoldDB" id="A0AAW0DI22"/>
<comment type="caution">
    <text evidence="5">The sequence shown here is derived from an EMBL/GenBank/DDBJ whole genome shotgun (WGS) entry which is preliminary data.</text>
</comment>